<proteinExistence type="predicted"/>
<feature type="compositionally biased region" description="Basic and acidic residues" evidence="1">
    <location>
        <begin position="185"/>
        <end position="212"/>
    </location>
</feature>
<reference evidence="3 4" key="1">
    <citation type="submission" date="2024-09" db="EMBL/GenBank/DDBJ databases">
        <title>Floridaenema gen nov. (Aerosakkonemataceae, Aerosakkonematales ord. nov., Cyanobacteria) from benthic tropical and subtropical fresh waters, with the description of four new species.</title>
        <authorList>
            <person name="Moretto J.A."/>
            <person name="Berthold D.E."/>
            <person name="Lefler F.W."/>
            <person name="Huang I.-S."/>
            <person name="Laughinghouse H. IV."/>
        </authorList>
    </citation>
    <scope>NUCLEOTIDE SEQUENCE [LARGE SCALE GENOMIC DNA]</scope>
    <source>
        <strain evidence="3 4">BLCC-F154</strain>
    </source>
</reference>
<dbReference type="SUPFAM" id="SSF49879">
    <property type="entry name" value="SMAD/FHA domain"/>
    <property type="match status" value="1"/>
</dbReference>
<feature type="region of interest" description="Disordered" evidence="1">
    <location>
        <begin position="170"/>
        <end position="212"/>
    </location>
</feature>
<name>A0ABV4Y579_9CYAN</name>
<dbReference type="Gene3D" id="2.60.200.20">
    <property type="match status" value="1"/>
</dbReference>
<gene>
    <name evidence="3" type="ORF">ACE1B6_01700</name>
</gene>
<sequence length="244" mass="28119">MELEKRLGLYQVFLKIYEHNRGLLDEILQLENVSFPYLSSRIPSYVQGVVQEREVYLLTNLVNGKTQKLFQPQKIWMIGRDRRLALTLRDQWISRHHAAIQYVENEGFYLIDLNSTNGSFINGEPVFHRQLLRDGDQIRLGSLAISFFLAETAQKLEPISSEIVAQMNVPPTYSAPPTPNYPPAKIEEGNSHEQNQDTSSHERKKPFVEKQTCESTLLNLTPTQRSEILDRFLTSRQTSSSIQN</sequence>
<dbReference type="Pfam" id="PF00498">
    <property type="entry name" value="FHA"/>
    <property type="match status" value="1"/>
</dbReference>
<dbReference type="RefSeq" id="WP_413255502.1">
    <property type="nucleotide sequence ID" value="NZ_JBHFNS010000016.1"/>
</dbReference>
<comment type="caution">
    <text evidence="3">The sequence shown here is derived from an EMBL/GenBank/DDBJ whole genome shotgun (WGS) entry which is preliminary data.</text>
</comment>
<protein>
    <submittedName>
        <fullName evidence="3">FHA domain-containing protein</fullName>
    </submittedName>
</protein>
<organism evidence="3 4">
    <name type="scientific">Floridaenema fluviatile BLCC-F154</name>
    <dbReference type="NCBI Taxonomy" id="3153640"/>
    <lineage>
        <taxon>Bacteria</taxon>
        <taxon>Bacillati</taxon>
        <taxon>Cyanobacteriota</taxon>
        <taxon>Cyanophyceae</taxon>
        <taxon>Oscillatoriophycideae</taxon>
        <taxon>Aerosakkonematales</taxon>
        <taxon>Aerosakkonemataceae</taxon>
        <taxon>Floridanema</taxon>
        <taxon>Floridanema fluviatile</taxon>
    </lineage>
</organism>
<evidence type="ECO:0000313" key="3">
    <source>
        <dbReference type="EMBL" id="MFB2933970.1"/>
    </source>
</evidence>
<dbReference type="SMART" id="SM00240">
    <property type="entry name" value="FHA"/>
    <property type="match status" value="1"/>
</dbReference>
<evidence type="ECO:0000256" key="1">
    <source>
        <dbReference type="SAM" id="MobiDB-lite"/>
    </source>
</evidence>
<dbReference type="EMBL" id="JBHFNS010000016">
    <property type="protein sequence ID" value="MFB2933970.1"/>
    <property type="molecule type" value="Genomic_DNA"/>
</dbReference>
<keyword evidence="4" id="KW-1185">Reference proteome</keyword>
<dbReference type="PROSITE" id="PS50006">
    <property type="entry name" value="FHA_DOMAIN"/>
    <property type="match status" value="1"/>
</dbReference>
<dbReference type="Proteomes" id="UP001576776">
    <property type="component" value="Unassembled WGS sequence"/>
</dbReference>
<evidence type="ECO:0000259" key="2">
    <source>
        <dbReference type="PROSITE" id="PS50006"/>
    </source>
</evidence>
<dbReference type="CDD" id="cd00060">
    <property type="entry name" value="FHA"/>
    <property type="match status" value="1"/>
</dbReference>
<dbReference type="InterPro" id="IPR008984">
    <property type="entry name" value="SMAD_FHA_dom_sf"/>
</dbReference>
<dbReference type="InterPro" id="IPR050923">
    <property type="entry name" value="Cell_Proc_Reg/RNA_Proc"/>
</dbReference>
<accession>A0ABV4Y579</accession>
<feature type="compositionally biased region" description="Pro residues" evidence="1">
    <location>
        <begin position="173"/>
        <end position="182"/>
    </location>
</feature>
<dbReference type="InterPro" id="IPR000253">
    <property type="entry name" value="FHA_dom"/>
</dbReference>
<evidence type="ECO:0000313" key="4">
    <source>
        <dbReference type="Proteomes" id="UP001576776"/>
    </source>
</evidence>
<dbReference type="PANTHER" id="PTHR23308">
    <property type="entry name" value="NUCLEAR INHIBITOR OF PROTEIN PHOSPHATASE-1"/>
    <property type="match status" value="1"/>
</dbReference>
<feature type="domain" description="FHA" evidence="2">
    <location>
        <begin position="76"/>
        <end position="126"/>
    </location>
</feature>